<dbReference type="EMBL" id="SJPN01000001">
    <property type="protein sequence ID" value="TWU07690.1"/>
    <property type="molecule type" value="Genomic_DNA"/>
</dbReference>
<keyword evidence="3 5" id="KW-0067">ATP-binding</keyword>
<name>A0A5C6B705_9BACT</name>
<protein>
    <submittedName>
        <fullName evidence="5">Bicarbonate transport ATP-binding protein CmpD</fullName>
        <ecNumber evidence="5">3.6.3.-</ecNumber>
    </submittedName>
</protein>
<dbReference type="PANTHER" id="PTHR42788">
    <property type="entry name" value="TAURINE IMPORT ATP-BINDING PROTEIN-RELATED"/>
    <property type="match status" value="1"/>
</dbReference>
<comment type="caution">
    <text evidence="5">The sequence shown here is derived from an EMBL/GenBank/DDBJ whole genome shotgun (WGS) entry which is preliminary data.</text>
</comment>
<evidence type="ECO:0000256" key="1">
    <source>
        <dbReference type="ARBA" id="ARBA00022448"/>
    </source>
</evidence>
<dbReference type="Gene3D" id="3.40.50.300">
    <property type="entry name" value="P-loop containing nucleotide triphosphate hydrolases"/>
    <property type="match status" value="1"/>
</dbReference>
<evidence type="ECO:0000259" key="4">
    <source>
        <dbReference type="PROSITE" id="PS50893"/>
    </source>
</evidence>
<reference evidence="5 6" key="1">
    <citation type="submission" date="2019-02" db="EMBL/GenBank/DDBJ databases">
        <title>Deep-cultivation of Planctomycetes and their phenomic and genomic characterization uncovers novel biology.</title>
        <authorList>
            <person name="Wiegand S."/>
            <person name="Jogler M."/>
            <person name="Boedeker C."/>
            <person name="Pinto D."/>
            <person name="Vollmers J."/>
            <person name="Rivas-Marin E."/>
            <person name="Kohn T."/>
            <person name="Peeters S.H."/>
            <person name="Heuer A."/>
            <person name="Rast P."/>
            <person name="Oberbeckmann S."/>
            <person name="Bunk B."/>
            <person name="Jeske O."/>
            <person name="Meyerdierks A."/>
            <person name="Storesund J.E."/>
            <person name="Kallscheuer N."/>
            <person name="Luecker S."/>
            <person name="Lage O.M."/>
            <person name="Pohl T."/>
            <person name="Merkel B.J."/>
            <person name="Hornburger P."/>
            <person name="Mueller R.-W."/>
            <person name="Bruemmer F."/>
            <person name="Labrenz M."/>
            <person name="Spormann A.M."/>
            <person name="Op Den Camp H."/>
            <person name="Overmann J."/>
            <person name="Amann R."/>
            <person name="Jetten M.S.M."/>
            <person name="Mascher T."/>
            <person name="Medema M.H."/>
            <person name="Devos D.P."/>
            <person name="Kaster A.-K."/>
            <person name="Ovreas L."/>
            <person name="Rohde M."/>
            <person name="Galperin M.Y."/>
            <person name="Jogler C."/>
        </authorList>
    </citation>
    <scope>NUCLEOTIDE SEQUENCE [LARGE SCALE GENOMIC DNA]</scope>
    <source>
        <strain evidence="5 6">Pla52n</strain>
    </source>
</reference>
<keyword evidence="6" id="KW-1185">Reference proteome</keyword>
<dbReference type="InterPro" id="IPR003593">
    <property type="entry name" value="AAA+_ATPase"/>
</dbReference>
<dbReference type="Pfam" id="PF00005">
    <property type="entry name" value="ABC_tran"/>
    <property type="match status" value="1"/>
</dbReference>
<dbReference type="CDD" id="cd03293">
    <property type="entry name" value="ABC_NrtD_SsuB_transporters"/>
    <property type="match status" value="1"/>
</dbReference>
<dbReference type="GO" id="GO:0005524">
    <property type="term" value="F:ATP binding"/>
    <property type="evidence" value="ECO:0007669"/>
    <property type="project" value="UniProtKB-KW"/>
</dbReference>
<dbReference type="SMART" id="SM00382">
    <property type="entry name" value="AAA"/>
    <property type="match status" value="1"/>
</dbReference>
<dbReference type="Proteomes" id="UP000320176">
    <property type="component" value="Unassembled WGS sequence"/>
</dbReference>
<dbReference type="InterPro" id="IPR017871">
    <property type="entry name" value="ABC_transporter-like_CS"/>
</dbReference>
<dbReference type="PROSITE" id="PS50893">
    <property type="entry name" value="ABC_TRANSPORTER_2"/>
    <property type="match status" value="1"/>
</dbReference>
<dbReference type="AlphaFoldDB" id="A0A5C6B705"/>
<evidence type="ECO:0000256" key="3">
    <source>
        <dbReference type="ARBA" id="ARBA00022840"/>
    </source>
</evidence>
<accession>A0A5C6B705</accession>
<dbReference type="RefSeq" id="WP_146517877.1">
    <property type="nucleotide sequence ID" value="NZ_CP151726.1"/>
</dbReference>
<sequence>MSAASQIQCRDVSVVFDDAVTAVRDVTFTAAAGEIVSLIGPSGCGKTTLLRTMAGLQSATAGTVTLEPAAIARRGEIAFVFQQPALLPWRTSLQNASLPLQLTSSRTDDPTAALDALRAVRLDDAVDRFPHQLSGGMQMRVSIARALVTRPRVLLLDEPFAALDEMLRNELGQLLLDLWQQYGFTAVMVTHNIAESILLSHRIVVMGNGVVSEIIDNPMPYPRNVDLLRTPQFADFYGHVSDAMRRAAECETNLNTLTKPSNDQRVTSEETFR</sequence>
<dbReference type="PANTHER" id="PTHR42788:SF20">
    <property type="entry name" value="ABC TRANSPORTER ATP-BINDING PROTEIN"/>
    <property type="match status" value="1"/>
</dbReference>
<evidence type="ECO:0000256" key="2">
    <source>
        <dbReference type="ARBA" id="ARBA00022741"/>
    </source>
</evidence>
<keyword evidence="2" id="KW-0547">Nucleotide-binding</keyword>
<dbReference type="SUPFAM" id="SSF52540">
    <property type="entry name" value="P-loop containing nucleoside triphosphate hydrolases"/>
    <property type="match status" value="1"/>
</dbReference>
<organism evidence="5 6">
    <name type="scientific">Stieleria varia</name>
    <dbReference type="NCBI Taxonomy" id="2528005"/>
    <lineage>
        <taxon>Bacteria</taxon>
        <taxon>Pseudomonadati</taxon>
        <taxon>Planctomycetota</taxon>
        <taxon>Planctomycetia</taxon>
        <taxon>Pirellulales</taxon>
        <taxon>Pirellulaceae</taxon>
        <taxon>Stieleria</taxon>
    </lineage>
</organism>
<dbReference type="OrthoDB" id="2151853at2"/>
<dbReference type="InterPro" id="IPR027417">
    <property type="entry name" value="P-loop_NTPase"/>
</dbReference>
<dbReference type="InterPro" id="IPR050166">
    <property type="entry name" value="ABC_transporter_ATP-bind"/>
</dbReference>
<keyword evidence="1" id="KW-0813">Transport</keyword>
<dbReference type="GO" id="GO:0016887">
    <property type="term" value="F:ATP hydrolysis activity"/>
    <property type="evidence" value="ECO:0007669"/>
    <property type="project" value="InterPro"/>
</dbReference>
<gene>
    <name evidence="5" type="primary">cmpD_1</name>
    <name evidence="5" type="ORF">Pla52n_02630</name>
</gene>
<evidence type="ECO:0000313" key="5">
    <source>
        <dbReference type="EMBL" id="TWU07690.1"/>
    </source>
</evidence>
<evidence type="ECO:0000313" key="6">
    <source>
        <dbReference type="Proteomes" id="UP000320176"/>
    </source>
</evidence>
<proteinExistence type="predicted"/>
<dbReference type="EC" id="3.6.3.-" evidence="5"/>
<keyword evidence="5" id="KW-0378">Hydrolase</keyword>
<dbReference type="InterPro" id="IPR003439">
    <property type="entry name" value="ABC_transporter-like_ATP-bd"/>
</dbReference>
<feature type="domain" description="ABC transporter" evidence="4">
    <location>
        <begin position="7"/>
        <end position="233"/>
    </location>
</feature>
<dbReference type="PROSITE" id="PS00211">
    <property type="entry name" value="ABC_TRANSPORTER_1"/>
    <property type="match status" value="1"/>
</dbReference>